<protein>
    <submittedName>
        <fullName evidence="1">Uncharacterized protein</fullName>
    </submittedName>
</protein>
<dbReference type="Proteomes" id="UP000320876">
    <property type="component" value="Unassembled WGS sequence"/>
</dbReference>
<dbReference type="EMBL" id="VFML01000001">
    <property type="protein sequence ID" value="TQJ03916.1"/>
    <property type="molecule type" value="Genomic_DNA"/>
</dbReference>
<gene>
    <name evidence="1" type="ORF">FB471_3690</name>
</gene>
<name>A0A542DLE4_AMYCI</name>
<dbReference type="AlphaFoldDB" id="A0A542DLE4"/>
<organism evidence="1 2">
    <name type="scientific">Amycolatopsis cihanbeyliensis</name>
    <dbReference type="NCBI Taxonomy" id="1128664"/>
    <lineage>
        <taxon>Bacteria</taxon>
        <taxon>Bacillati</taxon>
        <taxon>Actinomycetota</taxon>
        <taxon>Actinomycetes</taxon>
        <taxon>Pseudonocardiales</taxon>
        <taxon>Pseudonocardiaceae</taxon>
        <taxon>Amycolatopsis</taxon>
    </lineage>
</organism>
<reference evidence="1 2" key="1">
    <citation type="submission" date="2019-06" db="EMBL/GenBank/DDBJ databases">
        <title>Sequencing the genomes of 1000 actinobacteria strains.</title>
        <authorList>
            <person name="Klenk H.-P."/>
        </authorList>
    </citation>
    <scope>NUCLEOTIDE SEQUENCE [LARGE SCALE GENOMIC DNA]</scope>
    <source>
        <strain evidence="1 2">DSM 45679</strain>
    </source>
</reference>
<proteinExistence type="predicted"/>
<evidence type="ECO:0000313" key="2">
    <source>
        <dbReference type="Proteomes" id="UP000320876"/>
    </source>
</evidence>
<comment type="caution">
    <text evidence="1">The sequence shown here is derived from an EMBL/GenBank/DDBJ whole genome shotgun (WGS) entry which is preliminary data.</text>
</comment>
<accession>A0A542DLE4</accession>
<sequence>MMDTADTGFVPLLEQVAVHSRPRLFAIYGSYKRDPTEPLLGWGMEFAAGGAVFHALDDGSTHLSETAQDVLEVQSVIGDVRLTWLDG</sequence>
<evidence type="ECO:0000313" key="1">
    <source>
        <dbReference type="EMBL" id="TQJ03916.1"/>
    </source>
</evidence>
<keyword evidence="2" id="KW-1185">Reference proteome</keyword>